<evidence type="ECO:0000256" key="3">
    <source>
        <dbReference type="ARBA" id="ARBA00022691"/>
    </source>
</evidence>
<evidence type="ECO:0000256" key="6">
    <source>
        <dbReference type="ARBA" id="ARBA00048718"/>
    </source>
</evidence>
<dbReference type="GO" id="GO:0016432">
    <property type="term" value="F:tRNA-uridine aminocarboxypropyltransferase activity"/>
    <property type="evidence" value="ECO:0007669"/>
    <property type="project" value="UniProtKB-EC"/>
</dbReference>
<reference evidence="9" key="1">
    <citation type="submission" date="2011-08" db="EMBL/GenBank/DDBJ databases">
        <authorList>
            <person name="Rombauts S."/>
        </authorList>
    </citation>
    <scope>NUCLEOTIDE SEQUENCE</scope>
    <source>
        <strain evidence="9">London</strain>
    </source>
</reference>
<dbReference type="GO" id="GO:0008033">
    <property type="term" value="P:tRNA processing"/>
    <property type="evidence" value="ECO:0007669"/>
    <property type="project" value="UniProtKB-KW"/>
</dbReference>
<name>T1JPS1_TETUR</name>
<evidence type="ECO:0000256" key="4">
    <source>
        <dbReference type="ARBA" id="ARBA00022694"/>
    </source>
</evidence>
<evidence type="ECO:0000313" key="9">
    <source>
        <dbReference type="Proteomes" id="UP000015104"/>
    </source>
</evidence>
<keyword evidence="2" id="KW-0808">Transferase</keyword>
<dbReference type="EnsemblMetazoa" id="tetur01g00600.1">
    <property type="protein sequence ID" value="tetur01g00600.1"/>
    <property type="gene ID" value="tetur01g00600"/>
</dbReference>
<gene>
    <name evidence="8" type="primary">107359686</name>
</gene>
<evidence type="ECO:0000259" key="7">
    <source>
        <dbReference type="SMART" id="SM01144"/>
    </source>
</evidence>
<protein>
    <recommendedName>
        <fullName evidence="1">tRNA-uridine aminocarboxypropyltransferase</fullName>
        <ecNumber evidence="1">2.5.1.25</ecNumber>
    </recommendedName>
</protein>
<dbReference type="EMBL" id="CAEY01000429">
    <property type="status" value="NOT_ANNOTATED_CDS"/>
    <property type="molecule type" value="Genomic_DNA"/>
</dbReference>
<evidence type="ECO:0000256" key="5">
    <source>
        <dbReference type="ARBA" id="ARBA00034489"/>
    </source>
</evidence>
<dbReference type="STRING" id="32264.T1JPS1"/>
<dbReference type="KEGG" id="tut:107359686"/>
<feature type="domain" description="DTW" evidence="7">
    <location>
        <begin position="24"/>
        <end position="217"/>
    </location>
</feature>
<organism evidence="8 9">
    <name type="scientific">Tetranychus urticae</name>
    <name type="common">Two-spotted spider mite</name>
    <dbReference type="NCBI Taxonomy" id="32264"/>
    <lineage>
        <taxon>Eukaryota</taxon>
        <taxon>Metazoa</taxon>
        <taxon>Ecdysozoa</taxon>
        <taxon>Arthropoda</taxon>
        <taxon>Chelicerata</taxon>
        <taxon>Arachnida</taxon>
        <taxon>Acari</taxon>
        <taxon>Acariformes</taxon>
        <taxon>Trombidiformes</taxon>
        <taxon>Prostigmata</taxon>
        <taxon>Eleutherengona</taxon>
        <taxon>Raphignathae</taxon>
        <taxon>Tetranychoidea</taxon>
        <taxon>Tetranychidae</taxon>
        <taxon>Tetranychus</taxon>
    </lineage>
</organism>
<keyword evidence="3" id="KW-0949">S-adenosyl-L-methionine</keyword>
<evidence type="ECO:0000256" key="2">
    <source>
        <dbReference type="ARBA" id="ARBA00022679"/>
    </source>
</evidence>
<evidence type="ECO:0000313" key="8">
    <source>
        <dbReference type="EnsemblMetazoa" id="tetur01g00600.1"/>
    </source>
</evidence>
<proteinExistence type="inferred from homology"/>
<comment type="catalytic activity">
    <reaction evidence="6">
        <text>a uridine in tRNA + S-adenosyl-L-methionine = a 3-[(3S)-3-amino-3-carboxypropyl]uridine in tRNA + S-methyl-5'-thioadenosine + H(+)</text>
        <dbReference type="Rhea" id="RHEA:62432"/>
        <dbReference type="Rhea" id="RHEA-COMP:13339"/>
        <dbReference type="Rhea" id="RHEA-COMP:16092"/>
        <dbReference type="ChEBI" id="CHEBI:15378"/>
        <dbReference type="ChEBI" id="CHEBI:17509"/>
        <dbReference type="ChEBI" id="CHEBI:59789"/>
        <dbReference type="ChEBI" id="CHEBI:65315"/>
        <dbReference type="ChEBI" id="CHEBI:82930"/>
        <dbReference type="EC" id="2.5.1.25"/>
    </reaction>
</comment>
<dbReference type="eggNOG" id="KOG4382">
    <property type="taxonomic scope" value="Eukaryota"/>
</dbReference>
<dbReference type="Pfam" id="PF03942">
    <property type="entry name" value="DTW"/>
    <property type="match status" value="1"/>
</dbReference>
<dbReference type="InterPro" id="IPR005636">
    <property type="entry name" value="DTW"/>
</dbReference>
<dbReference type="SMART" id="SM01144">
    <property type="entry name" value="DTW"/>
    <property type="match status" value="1"/>
</dbReference>
<reference evidence="8" key="2">
    <citation type="submission" date="2015-06" db="UniProtKB">
        <authorList>
            <consortium name="EnsemblMetazoa"/>
        </authorList>
    </citation>
    <scope>IDENTIFICATION</scope>
</reference>
<dbReference type="OMA" id="GTWRKAF"/>
<keyword evidence="9" id="KW-1185">Reference proteome</keyword>
<dbReference type="EC" id="2.5.1.25" evidence="1"/>
<dbReference type="AlphaFoldDB" id="T1JPS1"/>
<dbReference type="Proteomes" id="UP000015104">
    <property type="component" value="Unassembled WGS sequence"/>
</dbReference>
<evidence type="ECO:0000256" key="1">
    <source>
        <dbReference type="ARBA" id="ARBA00012386"/>
    </source>
</evidence>
<accession>T1JPS1</accession>
<dbReference type="HOGENOM" id="CLU_066458_3_0_1"/>
<dbReference type="InterPro" id="IPR039262">
    <property type="entry name" value="DTWD2/TAPT"/>
</dbReference>
<keyword evidence="4" id="KW-0819">tRNA processing</keyword>
<dbReference type="PANTHER" id="PTHR21392:SF0">
    <property type="entry name" value="TRNA-URIDINE AMINOCARBOXYPROPYLTRANSFERASE 2"/>
    <property type="match status" value="1"/>
</dbReference>
<sequence length="255" mass="29253">MSAEDDLGEVLGELLNIQSEPQESRKLCDRCCRPEKVCLCPYLPVKPLPVKSKLLILQHPSEEKRCLRTAKILELSLPSDKCKVIRGKRFNANRYPELSEALKNPEKTFLLFPGKSSQQLETVEKCDPHNIIIIDGTWGEARCIYHNSNDLKNVRKVVLNVQKRSNYVIRTQPTEESLSTVETAAITLAHLEDNRSIYDTLMKPLQALCTFQLEHGAAHHFSKEYLILNGLYKKPITRKIQKKLGNKQEIKYCIR</sequence>
<dbReference type="OrthoDB" id="408541at2759"/>
<dbReference type="PANTHER" id="PTHR21392">
    <property type="entry name" value="TRNA-URIDINE AMINOCARBOXYPROPYLTRANSFERASE 2"/>
    <property type="match status" value="1"/>
</dbReference>
<comment type="similarity">
    <text evidence="5">Belongs to the TDD superfamily. DTWD2 family.</text>
</comment>